<evidence type="ECO:0000259" key="3">
    <source>
        <dbReference type="Pfam" id="PF16344"/>
    </source>
</evidence>
<organism evidence="4 5">
    <name type="scientific">Chitinophaga terrae</name>
    <name type="common">ex Kim and Jung 2007</name>
    <dbReference type="NCBI Taxonomy" id="408074"/>
    <lineage>
        <taxon>Bacteria</taxon>
        <taxon>Pseudomonadati</taxon>
        <taxon>Bacteroidota</taxon>
        <taxon>Chitinophagia</taxon>
        <taxon>Chitinophagales</taxon>
        <taxon>Chitinophagaceae</taxon>
        <taxon>Chitinophaga</taxon>
    </lineage>
</organism>
<feature type="domain" description="FecR protein" evidence="2">
    <location>
        <begin position="174"/>
        <end position="269"/>
    </location>
</feature>
<evidence type="ECO:0000313" key="4">
    <source>
        <dbReference type="EMBL" id="SEA40477.1"/>
    </source>
</evidence>
<keyword evidence="1" id="KW-0472">Membrane</keyword>
<keyword evidence="5" id="KW-1185">Reference proteome</keyword>
<dbReference type="InterPro" id="IPR006860">
    <property type="entry name" value="FecR"/>
</dbReference>
<dbReference type="InterPro" id="IPR032508">
    <property type="entry name" value="FecR_C"/>
</dbReference>
<dbReference type="GO" id="GO:0016989">
    <property type="term" value="F:sigma factor antagonist activity"/>
    <property type="evidence" value="ECO:0007669"/>
    <property type="project" value="TreeGrafter"/>
</dbReference>
<dbReference type="Pfam" id="PF16344">
    <property type="entry name" value="FecR_C"/>
    <property type="match status" value="1"/>
</dbReference>
<name>A0A1H4AXC9_9BACT</name>
<reference evidence="5" key="1">
    <citation type="submission" date="2016-10" db="EMBL/GenBank/DDBJ databases">
        <authorList>
            <person name="Varghese N."/>
            <person name="Submissions S."/>
        </authorList>
    </citation>
    <scope>NUCLEOTIDE SEQUENCE [LARGE SCALE GENOMIC DNA]</scope>
    <source>
        <strain evidence="5">DSM 23920</strain>
    </source>
</reference>
<proteinExistence type="predicted"/>
<sequence length="378" mass="41773">MDRYLAGETTKAEWEELVLMVKSGEYDEALRQLIDDIYEAEDGTAEMPDSRREELLMKIFTMAEEDAPAARRVFFRAYAWWAAAVVLAMVWIGSWLAGNKTQTPSQPLLAEAPVKNDIMPGSDKATLTLSDGSVVTLDSTGKQVISEGGTAIRRQNGQLQYTGSGTGNTLSYNTLATPRGGQFRLLLPDGTAVWLNAASSLRYPVAFTGSERKVELSGEAYFEVVKDARKPFRIQVKTQVIEVLGTHFNVNAYTEEPAVTTSLLEGAVKVANKVLKPGEQARCTGDGNITVTKPTNIADAVGWKEGFFVFRNANLPTVMREIARWYDVTIVYQPDVNNNQQFSGRIDRSLTLSQVLSGLAFTNARFRIEDNRKVVILP</sequence>
<dbReference type="AlphaFoldDB" id="A0A1H4AXC9"/>
<feature type="transmembrane region" description="Helical" evidence="1">
    <location>
        <begin position="78"/>
        <end position="97"/>
    </location>
</feature>
<evidence type="ECO:0000259" key="2">
    <source>
        <dbReference type="Pfam" id="PF04773"/>
    </source>
</evidence>
<dbReference type="Proteomes" id="UP000199656">
    <property type="component" value="Unassembled WGS sequence"/>
</dbReference>
<dbReference type="Gene3D" id="3.55.50.30">
    <property type="match status" value="1"/>
</dbReference>
<dbReference type="EMBL" id="FNRL01000006">
    <property type="protein sequence ID" value="SEA40477.1"/>
    <property type="molecule type" value="Genomic_DNA"/>
</dbReference>
<dbReference type="RefSeq" id="WP_168927760.1">
    <property type="nucleotide sequence ID" value="NZ_BKAT01000009.1"/>
</dbReference>
<dbReference type="Gene3D" id="2.60.120.1440">
    <property type="match status" value="1"/>
</dbReference>
<evidence type="ECO:0000313" key="5">
    <source>
        <dbReference type="Proteomes" id="UP000199656"/>
    </source>
</evidence>
<keyword evidence="1" id="KW-0812">Transmembrane</keyword>
<gene>
    <name evidence="4" type="ORF">SAMN05660909_01823</name>
</gene>
<dbReference type="STRING" id="408074.SAMN05660909_01823"/>
<keyword evidence="1" id="KW-1133">Transmembrane helix</keyword>
<dbReference type="InterPro" id="IPR012373">
    <property type="entry name" value="Ferrdict_sens_TM"/>
</dbReference>
<dbReference type="Pfam" id="PF04773">
    <property type="entry name" value="FecR"/>
    <property type="match status" value="1"/>
</dbReference>
<feature type="domain" description="Protein FecR C-terminal" evidence="3">
    <location>
        <begin position="308"/>
        <end position="373"/>
    </location>
</feature>
<protein>
    <submittedName>
        <fullName evidence="4">FecR family protein</fullName>
    </submittedName>
</protein>
<dbReference type="PANTHER" id="PTHR30273">
    <property type="entry name" value="PERIPLASMIC SIGNAL SENSOR AND SIGMA FACTOR ACTIVATOR FECR-RELATED"/>
    <property type="match status" value="1"/>
</dbReference>
<accession>A0A1H4AXC9</accession>
<dbReference type="PANTHER" id="PTHR30273:SF2">
    <property type="entry name" value="PROTEIN FECR"/>
    <property type="match status" value="1"/>
</dbReference>
<evidence type="ECO:0000256" key="1">
    <source>
        <dbReference type="SAM" id="Phobius"/>
    </source>
</evidence>
<dbReference type="PIRSF" id="PIRSF018266">
    <property type="entry name" value="FecR"/>
    <property type="match status" value="1"/>
</dbReference>